<feature type="transmembrane region" description="Helical" evidence="1">
    <location>
        <begin position="14"/>
        <end position="33"/>
    </location>
</feature>
<sequence>MNALSAGDLLSAEAAVALLLALAAALAMARTLWRQHRAEPAARSRGWRVAALVLAQPLLAGLLYAALLPPRLPGQAGSLVVATAGAADAALGAAAGDARVRLPEAPRSQVGERVPDLASALRRYPHSRRVRVVGAGLVARDRDAVRGHALDFAAPPLPRGIVGVWTPARIGEGEAFTVYGRAQGLDGGAVELLDPAGQRIDRVVPDADGGFAVDAVARVAGRAGFVLRALDPRQRPVERVTLPLSVEAEPPTRVLLLAGAPGPELKYLRRWASDAGIKLHTQLAVGAGLQLGDAPLRIDAATLAGFDALILDERAWDALAPAQRGALAIALRDGLGVLLRVTGPLSPGLRAQLRGFGLEPGAGGDSAPLRWPAERYDEAGLRARLGPGSADAPHSREQAPAALPVLTRRSLALDAPALQPLGRDADGRAFAAWRAAGQGRIALWGLGDSFRLVLAGREDAHAQLWSRALSALARPRGDARARIDGSLRVGERVRLCGVGAQAQVAAPDGSRIALLPDPAAGSQACAGFWPTQAGWHALAQGGRSQDFHVRALDDAPGLRASELREATLALALALRSPPAAAGDAVAVPTDGERGSPWPWFAAWLALCAALWWFERSRLGRASGSAPSDSR</sequence>
<feature type="transmembrane region" description="Helical" evidence="1">
    <location>
        <begin position="45"/>
        <end position="67"/>
    </location>
</feature>
<protein>
    <recommendedName>
        <fullName evidence="4">Carboxypeptidase regulatory-like domain-containing protein</fullName>
    </recommendedName>
</protein>
<dbReference type="Proteomes" id="UP000061569">
    <property type="component" value="Chromosome"/>
</dbReference>
<dbReference type="STRING" id="69.GLE_2662"/>
<keyword evidence="1" id="KW-1133">Transmembrane helix</keyword>
<keyword evidence="1" id="KW-0472">Membrane</keyword>
<dbReference type="KEGG" id="lez:GLE_2662"/>
<keyword evidence="1" id="KW-0812">Transmembrane</keyword>
<evidence type="ECO:0000313" key="3">
    <source>
        <dbReference type="Proteomes" id="UP000061569"/>
    </source>
</evidence>
<dbReference type="SUPFAM" id="SSF52317">
    <property type="entry name" value="Class I glutamine amidotransferase-like"/>
    <property type="match status" value="1"/>
</dbReference>
<name>A0A0S2DHL2_LYSEN</name>
<evidence type="ECO:0000313" key="2">
    <source>
        <dbReference type="EMBL" id="ALN58010.1"/>
    </source>
</evidence>
<dbReference type="OrthoDB" id="7199749at2"/>
<gene>
    <name evidence="2" type="ORF">GLE_2662</name>
</gene>
<evidence type="ECO:0000256" key="1">
    <source>
        <dbReference type="SAM" id="Phobius"/>
    </source>
</evidence>
<reference evidence="2 3" key="1">
    <citation type="submission" date="2015-11" db="EMBL/GenBank/DDBJ databases">
        <title>Genome sequences of Lysobacter enzymogenes strain C3 and Lysobacter antibioticus ATCC 29479.</title>
        <authorList>
            <person name="Kobayashi D.Y."/>
        </authorList>
    </citation>
    <scope>NUCLEOTIDE SEQUENCE [LARGE SCALE GENOMIC DNA]</scope>
    <source>
        <strain evidence="2 3">C3</strain>
    </source>
</reference>
<dbReference type="AlphaFoldDB" id="A0A0S2DHL2"/>
<organism evidence="2 3">
    <name type="scientific">Lysobacter enzymogenes</name>
    <dbReference type="NCBI Taxonomy" id="69"/>
    <lineage>
        <taxon>Bacteria</taxon>
        <taxon>Pseudomonadati</taxon>
        <taxon>Pseudomonadota</taxon>
        <taxon>Gammaproteobacteria</taxon>
        <taxon>Lysobacterales</taxon>
        <taxon>Lysobacteraceae</taxon>
        <taxon>Lysobacter</taxon>
    </lineage>
</organism>
<dbReference type="InterPro" id="IPR029062">
    <property type="entry name" value="Class_I_gatase-like"/>
</dbReference>
<dbReference type="Gene3D" id="3.40.50.880">
    <property type="match status" value="1"/>
</dbReference>
<dbReference type="PATRIC" id="fig|69.6.peg.2621"/>
<accession>A0A0S2DHL2</accession>
<dbReference type="EMBL" id="CP013140">
    <property type="protein sequence ID" value="ALN58010.1"/>
    <property type="molecule type" value="Genomic_DNA"/>
</dbReference>
<proteinExistence type="predicted"/>
<evidence type="ECO:0008006" key="4">
    <source>
        <dbReference type="Google" id="ProtNLM"/>
    </source>
</evidence>